<dbReference type="InterPro" id="IPR036388">
    <property type="entry name" value="WH-like_DNA-bd_sf"/>
</dbReference>
<comment type="caution">
    <text evidence="1">The sequence shown here is derived from an EMBL/GenBank/DDBJ whole genome shotgun (WGS) entry which is preliminary data.</text>
</comment>
<name>A0ABR7YNY3_9SPHI</name>
<accession>A0ABR7YNY3</accession>
<keyword evidence="2" id="KW-1185">Reference proteome</keyword>
<protein>
    <submittedName>
        <fullName evidence="1">Transcriptional repressor</fullName>
    </submittedName>
</protein>
<dbReference type="RefSeq" id="WP_190993974.1">
    <property type="nucleotide sequence ID" value="NZ_JACOIK010000005.1"/>
</dbReference>
<dbReference type="PANTHER" id="PTHR33202">
    <property type="entry name" value="ZINC UPTAKE REGULATION PROTEIN"/>
    <property type="match status" value="1"/>
</dbReference>
<dbReference type="Proteomes" id="UP000602759">
    <property type="component" value="Unassembled WGS sequence"/>
</dbReference>
<dbReference type="InterPro" id="IPR036390">
    <property type="entry name" value="WH_DNA-bd_sf"/>
</dbReference>
<sequence>MDMPGIMEILKEHGIRPTRLRISVLEVLMSTGKSYSFTEMHEHFGKKRDRVTIYRTFNLFCESRLIQRVVDVDGVVRFYYCESAAEIHPSFRCRECGMTKALSPLPDYYKAELGNHHMDDAVLLFSGICEGCRKHGKNRKR</sequence>
<reference evidence="1 2" key="1">
    <citation type="submission" date="2020-08" db="EMBL/GenBank/DDBJ databases">
        <title>Sphingobacterium sp. DN00404 isolated from aquaculture water.</title>
        <authorList>
            <person name="Zhang M."/>
        </authorList>
    </citation>
    <scope>NUCLEOTIDE SEQUENCE [LARGE SCALE GENOMIC DNA]</scope>
    <source>
        <strain evidence="1 2">DN00404</strain>
    </source>
</reference>
<proteinExistence type="predicted"/>
<gene>
    <name evidence="1" type="ORF">H8B06_09210</name>
</gene>
<dbReference type="SUPFAM" id="SSF46785">
    <property type="entry name" value="Winged helix' DNA-binding domain"/>
    <property type="match status" value="1"/>
</dbReference>
<evidence type="ECO:0000313" key="1">
    <source>
        <dbReference type="EMBL" id="MBD1433002.1"/>
    </source>
</evidence>
<organism evidence="1 2">
    <name type="scientific">Sphingobacterium micropteri</name>
    <dbReference type="NCBI Taxonomy" id="2763501"/>
    <lineage>
        <taxon>Bacteria</taxon>
        <taxon>Pseudomonadati</taxon>
        <taxon>Bacteroidota</taxon>
        <taxon>Sphingobacteriia</taxon>
        <taxon>Sphingobacteriales</taxon>
        <taxon>Sphingobacteriaceae</taxon>
        <taxon>Sphingobacterium</taxon>
    </lineage>
</organism>
<dbReference type="InterPro" id="IPR002481">
    <property type="entry name" value="FUR"/>
</dbReference>
<dbReference type="EMBL" id="JACOIK010000005">
    <property type="protein sequence ID" value="MBD1433002.1"/>
    <property type="molecule type" value="Genomic_DNA"/>
</dbReference>
<evidence type="ECO:0000313" key="2">
    <source>
        <dbReference type="Proteomes" id="UP000602759"/>
    </source>
</evidence>
<dbReference type="Pfam" id="PF01475">
    <property type="entry name" value="FUR"/>
    <property type="match status" value="1"/>
</dbReference>
<dbReference type="PANTHER" id="PTHR33202:SF7">
    <property type="entry name" value="FERRIC UPTAKE REGULATION PROTEIN"/>
    <property type="match status" value="1"/>
</dbReference>
<dbReference type="Gene3D" id="1.10.10.10">
    <property type="entry name" value="Winged helix-like DNA-binding domain superfamily/Winged helix DNA-binding domain"/>
    <property type="match status" value="1"/>
</dbReference>